<feature type="active site" description="Proton acceptor" evidence="4">
    <location>
        <position position="256"/>
    </location>
</feature>
<proteinExistence type="predicted"/>
<dbReference type="eggNOG" id="COG1752">
    <property type="taxonomic scope" value="Bacteria"/>
</dbReference>
<dbReference type="SUPFAM" id="SSF52151">
    <property type="entry name" value="FabD/lysophospholipase-like"/>
    <property type="match status" value="1"/>
</dbReference>
<dbReference type="PROSITE" id="PS51635">
    <property type="entry name" value="PNPLA"/>
    <property type="match status" value="1"/>
</dbReference>
<dbReference type="Gene3D" id="3.40.1090.10">
    <property type="entry name" value="Cytosolic phospholipase A2 catalytic domain"/>
    <property type="match status" value="2"/>
</dbReference>
<evidence type="ECO:0000256" key="3">
    <source>
        <dbReference type="ARBA" id="ARBA00023098"/>
    </source>
</evidence>
<dbReference type="GO" id="GO:0016787">
    <property type="term" value="F:hydrolase activity"/>
    <property type="evidence" value="ECO:0007669"/>
    <property type="project" value="UniProtKB-UniRule"/>
</dbReference>
<reference evidence="6 7" key="1">
    <citation type="journal article" date="2013" name="Genome Announc.">
        <title>Genome sequences for three denitrifying bacterial strains isolated from a uranium- and nitrate-contaminated subsurface environment.</title>
        <authorList>
            <person name="Venkatramanan R."/>
            <person name="Prakash O."/>
            <person name="Woyke T."/>
            <person name="Chain P."/>
            <person name="Goodwin L.A."/>
            <person name="Watson D."/>
            <person name="Brooks S."/>
            <person name="Kostka J.E."/>
            <person name="Green S.J."/>
        </authorList>
    </citation>
    <scope>NUCLEOTIDE SEQUENCE [LARGE SCALE GENOMIC DNA]</scope>
    <source>
        <strain evidence="6 7">1NES1</strain>
    </source>
</reference>
<feature type="short sequence motif" description="DGA/G" evidence="4">
    <location>
        <begin position="256"/>
        <end position="258"/>
    </location>
</feature>
<dbReference type="Pfam" id="PF01734">
    <property type="entry name" value="Patatin"/>
    <property type="match status" value="1"/>
</dbReference>
<evidence type="ECO:0000256" key="4">
    <source>
        <dbReference type="PROSITE-ProRule" id="PRU01161"/>
    </source>
</evidence>
<evidence type="ECO:0000256" key="1">
    <source>
        <dbReference type="ARBA" id="ARBA00022801"/>
    </source>
</evidence>
<evidence type="ECO:0000259" key="5">
    <source>
        <dbReference type="PROSITE" id="PS51635"/>
    </source>
</evidence>
<evidence type="ECO:0000256" key="2">
    <source>
        <dbReference type="ARBA" id="ARBA00022963"/>
    </source>
</evidence>
<dbReference type="InterPro" id="IPR016035">
    <property type="entry name" value="Acyl_Trfase/lysoPLipase"/>
</dbReference>
<dbReference type="KEGG" id="hdt:HYPDE_33698"/>
<keyword evidence="2 4" id="KW-0442">Lipid degradation</keyword>
<sequence length="432" mass="48035">MTLYDGGSRAARAVPLALGNDLTHCNIARLTTRYLKLPRPPPFPPTGRSTNMAKQKLNREKNVLVLQGGGALGAYQAGAYEALSESGIEPDWVAGISIGAINAAIIAGNRPEHRGPRLRKFWDIVSSRLTLAPIATDDNSRKLFNETSAALVASTGAPGFFTPRYPPAIFNFPGTMDAISLYDTYPLKETLLELVDFDFLNSSTVQYSIGAVEVDTGNLKYFDSRRDTITPEHIMASGALPPGFPPVKIDGKLYWDGGIVSNTPLQYIIDGGLPRDDMCIFQIDLFSARGTIPKTLFDVQSREKEIRYSSRTRLNTDFFKILQSLRRAVRHIDGVLPEEIKSSFDWKLLSRFSCNAAITIVHLIHRRAAYSTQSNDYEFSRYTVNEHWQAGRADVESTLTSAAWKNREMPKDGVLVLDCTKELQPPPMETRK</sequence>
<dbReference type="HOGENOM" id="CLU_042894_0_0_5"/>
<dbReference type="InterPro" id="IPR002641">
    <property type="entry name" value="PNPLA_dom"/>
</dbReference>
<feature type="domain" description="PNPLA" evidence="5">
    <location>
        <begin position="64"/>
        <end position="269"/>
    </location>
</feature>
<dbReference type="GO" id="GO:0016042">
    <property type="term" value="P:lipid catabolic process"/>
    <property type="evidence" value="ECO:0007669"/>
    <property type="project" value="UniProtKB-UniRule"/>
</dbReference>
<protein>
    <submittedName>
        <fullName evidence="6">Patatin</fullName>
    </submittedName>
</protein>
<keyword evidence="1 4" id="KW-0378">Hydrolase</keyword>
<dbReference type="CDD" id="cd07209">
    <property type="entry name" value="Pat_hypo_Ecoli_Z1214_like"/>
    <property type="match status" value="1"/>
</dbReference>
<gene>
    <name evidence="6" type="ORF">HYPDE_33698</name>
</gene>
<dbReference type="PANTHER" id="PTHR14226">
    <property type="entry name" value="NEUROPATHY TARGET ESTERASE/SWISS CHEESE D.MELANOGASTER"/>
    <property type="match status" value="1"/>
</dbReference>
<feature type="active site" description="Nucleophile" evidence="4">
    <location>
        <position position="97"/>
    </location>
</feature>
<organism evidence="6 7">
    <name type="scientific">Hyphomicrobium denitrificans 1NES1</name>
    <dbReference type="NCBI Taxonomy" id="670307"/>
    <lineage>
        <taxon>Bacteria</taxon>
        <taxon>Pseudomonadati</taxon>
        <taxon>Pseudomonadota</taxon>
        <taxon>Alphaproteobacteria</taxon>
        <taxon>Hyphomicrobiales</taxon>
        <taxon>Hyphomicrobiaceae</taxon>
        <taxon>Hyphomicrobium</taxon>
    </lineage>
</organism>
<dbReference type="STRING" id="670307.HYPDE_33698"/>
<evidence type="ECO:0000313" key="6">
    <source>
        <dbReference type="EMBL" id="AGK58412.1"/>
    </source>
</evidence>
<accession>N0B845</accession>
<keyword evidence="7" id="KW-1185">Reference proteome</keyword>
<dbReference type="InterPro" id="IPR050301">
    <property type="entry name" value="NTE"/>
</dbReference>
<dbReference type="Pfam" id="PF12536">
    <property type="entry name" value="DUF3734"/>
    <property type="match status" value="1"/>
</dbReference>
<feature type="short sequence motif" description="GXSXG" evidence="4">
    <location>
        <begin position="95"/>
        <end position="99"/>
    </location>
</feature>
<keyword evidence="3 4" id="KW-0443">Lipid metabolism</keyword>
<dbReference type="PANTHER" id="PTHR14226:SF57">
    <property type="entry name" value="BLR7027 PROTEIN"/>
    <property type="match status" value="1"/>
</dbReference>
<dbReference type="InterPro" id="IPR021095">
    <property type="entry name" value="DUF3734"/>
</dbReference>
<dbReference type="EMBL" id="CP005587">
    <property type="protein sequence ID" value="AGK58412.1"/>
    <property type="molecule type" value="Genomic_DNA"/>
</dbReference>
<dbReference type="AlphaFoldDB" id="N0B845"/>
<name>N0B845_9HYPH</name>
<dbReference type="Proteomes" id="UP000005952">
    <property type="component" value="Chromosome"/>
</dbReference>
<feature type="short sequence motif" description="GXGXXG" evidence="4">
    <location>
        <begin position="68"/>
        <end position="73"/>
    </location>
</feature>
<evidence type="ECO:0000313" key="7">
    <source>
        <dbReference type="Proteomes" id="UP000005952"/>
    </source>
</evidence>